<dbReference type="InterPro" id="IPR051783">
    <property type="entry name" value="NAD(P)-dependent_oxidoreduct"/>
</dbReference>
<proteinExistence type="predicted"/>
<dbReference type="GO" id="GO:0004029">
    <property type="term" value="F:aldehyde dehydrogenase (NAD+) activity"/>
    <property type="evidence" value="ECO:0007669"/>
    <property type="project" value="TreeGrafter"/>
</dbReference>
<accession>A0A084IN15</accession>
<dbReference type="GO" id="GO:0005737">
    <property type="term" value="C:cytoplasm"/>
    <property type="evidence" value="ECO:0007669"/>
    <property type="project" value="TreeGrafter"/>
</dbReference>
<dbReference type="Proteomes" id="UP000028302">
    <property type="component" value="Unassembled WGS sequence"/>
</dbReference>
<comment type="caution">
    <text evidence="2">The sequence shown here is derived from an EMBL/GenBank/DDBJ whole genome shotgun (WGS) entry which is preliminary data.</text>
</comment>
<dbReference type="OrthoDB" id="9808276at2"/>
<evidence type="ECO:0000259" key="1">
    <source>
        <dbReference type="Pfam" id="PF01370"/>
    </source>
</evidence>
<reference evidence="2 3" key="1">
    <citation type="submission" date="2013-03" db="EMBL/GenBank/DDBJ databases">
        <title>Salinisphaera hydrothermalis C41B8 Genome Sequencing.</title>
        <authorList>
            <person name="Li C."/>
            <person name="Lai Q."/>
            <person name="Shao Z."/>
        </authorList>
    </citation>
    <scope>NUCLEOTIDE SEQUENCE [LARGE SCALE GENOMIC DNA]</scope>
    <source>
        <strain evidence="2 3">C41B8</strain>
    </source>
</reference>
<protein>
    <recommendedName>
        <fullName evidence="1">NAD-dependent epimerase/dehydratase domain-containing protein</fullName>
    </recommendedName>
</protein>
<dbReference type="InterPro" id="IPR036291">
    <property type="entry name" value="NAD(P)-bd_dom_sf"/>
</dbReference>
<dbReference type="Pfam" id="PF01370">
    <property type="entry name" value="Epimerase"/>
    <property type="match status" value="1"/>
</dbReference>
<dbReference type="PATRIC" id="fig|1304275.5.peg.1212"/>
<keyword evidence="3" id="KW-1185">Reference proteome</keyword>
<dbReference type="Gene3D" id="3.40.50.720">
    <property type="entry name" value="NAD(P)-binding Rossmann-like Domain"/>
    <property type="match status" value="1"/>
</dbReference>
<name>A0A084IN15_SALHC</name>
<dbReference type="InterPro" id="IPR001509">
    <property type="entry name" value="Epimerase_deHydtase"/>
</dbReference>
<organism evidence="2 3">
    <name type="scientific">Salinisphaera hydrothermalis (strain C41B8)</name>
    <dbReference type="NCBI Taxonomy" id="1304275"/>
    <lineage>
        <taxon>Bacteria</taxon>
        <taxon>Pseudomonadati</taxon>
        <taxon>Pseudomonadota</taxon>
        <taxon>Gammaproteobacteria</taxon>
        <taxon>Salinisphaerales</taxon>
        <taxon>Salinisphaeraceae</taxon>
        <taxon>Salinisphaera</taxon>
    </lineage>
</organism>
<gene>
    <name evidence="2" type="ORF">C41B8_05927</name>
</gene>
<evidence type="ECO:0000313" key="3">
    <source>
        <dbReference type="Proteomes" id="UP000028302"/>
    </source>
</evidence>
<dbReference type="AlphaFoldDB" id="A0A084IN15"/>
<dbReference type="STRING" id="1304275.C41B8_05927"/>
<feature type="domain" description="NAD-dependent epimerase/dehydratase" evidence="1">
    <location>
        <begin position="88"/>
        <end position="208"/>
    </location>
</feature>
<sequence>MSASAEVSTLIVGCGDTGVRVAARAVAAGERVTGVVRSPASAMRVRSVGARALRIDLDAEIEVLPACRRLIYSAPPGRAGEADARMARVLAALPVAPEHVVYISTSGVYGDCGEAWVDETRAVAPDTPRARRRVDAERRIAAWAPQAVILRAPGIYGPGRIPVDRVLAGEPVLADTAGGWTNRVHIDDLAGMVWQVATKQPAHTIYNACDGAPTRREAYYDTLAALLGVPAPPKIDWTEAQQRFSAMRLSFLAESRRLSNARLLADTGYSLVFPDYRDGLEASLRGDARAC</sequence>
<dbReference type="PANTHER" id="PTHR48079">
    <property type="entry name" value="PROTEIN YEEZ"/>
    <property type="match status" value="1"/>
</dbReference>
<dbReference type="PANTHER" id="PTHR48079:SF6">
    <property type="entry name" value="NAD(P)-BINDING DOMAIN-CONTAINING PROTEIN-RELATED"/>
    <property type="match status" value="1"/>
</dbReference>
<dbReference type="EMBL" id="APNK01000006">
    <property type="protein sequence ID" value="KEZ78099.1"/>
    <property type="molecule type" value="Genomic_DNA"/>
</dbReference>
<evidence type="ECO:0000313" key="2">
    <source>
        <dbReference type="EMBL" id="KEZ78099.1"/>
    </source>
</evidence>
<dbReference type="eggNOG" id="COG0451">
    <property type="taxonomic scope" value="Bacteria"/>
</dbReference>
<dbReference type="SUPFAM" id="SSF51735">
    <property type="entry name" value="NAD(P)-binding Rossmann-fold domains"/>
    <property type="match status" value="1"/>
</dbReference>
<dbReference type="CDD" id="cd05266">
    <property type="entry name" value="SDR_a4"/>
    <property type="match status" value="1"/>
</dbReference>
<dbReference type="RefSeq" id="WP_156962437.1">
    <property type="nucleotide sequence ID" value="NZ_APNK01000006.1"/>
</dbReference>